<keyword evidence="2" id="KW-1185">Reference proteome</keyword>
<reference evidence="1" key="2">
    <citation type="submission" date="2021-01" db="EMBL/GenBank/DDBJ databases">
        <authorList>
            <person name="Schikora-Tamarit M.A."/>
        </authorList>
    </citation>
    <scope>NUCLEOTIDE SEQUENCE</scope>
    <source>
        <strain evidence="1">NCAIM Y.01608</strain>
    </source>
</reference>
<name>A0A9P8NXR2_9ASCO</name>
<feature type="non-terminal residue" evidence="1">
    <location>
        <position position="82"/>
    </location>
</feature>
<evidence type="ECO:0000313" key="1">
    <source>
        <dbReference type="EMBL" id="KAH3661710.1"/>
    </source>
</evidence>
<dbReference type="Proteomes" id="UP000788993">
    <property type="component" value="Unassembled WGS sequence"/>
</dbReference>
<dbReference type="EMBL" id="JAEUBD010001370">
    <property type="protein sequence ID" value="KAH3661710.1"/>
    <property type="molecule type" value="Genomic_DNA"/>
</dbReference>
<organism evidence="1 2">
    <name type="scientific">Ogataea polymorpha</name>
    <dbReference type="NCBI Taxonomy" id="460523"/>
    <lineage>
        <taxon>Eukaryota</taxon>
        <taxon>Fungi</taxon>
        <taxon>Dikarya</taxon>
        <taxon>Ascomycota</taxon>
        <taxon>Saccharomycotina</taxon>
        <taxon>Pichiomycetes</taxon>
        <taxon>Pichiales</taxon>
        <taxon>Pichiaceae</taxon>
        <taxon>Ogataea</taxon>
    </lineage>
</organism>
<gene>
    <name evidence="1" type="ORF">OGATHE_004901</name>
</gene>
<reference evidence="1" key="1">
    <citation type="journal article" date="2021" name="Open Biol.">
        <title>Shared evolutionary footprints suggest mitochondrial oxidative damage underlies multiple complex I losses in fungi.</title>
        <authorList>
            <person name="Schikora-Tamarit M.A."/>
            <person name="Marcet-Houben M."/>
            <person name="Nosek J."/>
            <person name="Gabaldon T."/>
        </authorList>
    </citation>
    <scope>NUCLEOTIDE SEQUENCE</scope>
    <source>
        <strain evidence="1">NCAIM Y.01608</strain>
    </source>
</reference>
<sequence length="82" mass="8271">MNVATQNATANGLAKPTEIKGIPVSMLESTGSVPHLQYPSAVNSNNTGGNDMSQALNSATAMMNSTSVNSADQFGGSMTPPG</sequence>
<accession>A0A9P8NXR2</accession>
<proteinExistence type="predicted"/>
<dbReference type="AlphaFoldDB" id="A0A9P8NXR2"/>
<comment type="caution">
    <text evidence="1">The sequence shown here is derived from an EMBL/GenBank/DDBJ whole genome shotgun (WGS) entry which is preliminary data.</text>
</comment>
<evidence type="ECO:0000313" key="2">
    <source>
        <dbReference type="Proteomes" id="UP000788993"/>
    </source>
</evidence>
<protein>
    <submittedName>
        <fullName evidence="1">Uncharacterized protein</fullName>
    </submittedName>
</protein>